<evidence type="ECO:0000259" key="12">
    <source>
        <dbReference type="PROSITE" id="PS50893"/>
    </source>
</evidence>
<dbReference type="Gene3D" id="3.40.50.300">
    <property type="entry name" value="P-loop containing nucleotide triphosphate hydrolases"/>
    <property type="match status" value="1"/>
</dbReference>
<keyword evidence="10 11" id="KW-0472">Membrane</keyword>
<dbReference type="PROSITE" id="PS50893">
    <property type="entry name" value="ABC_TRANSPORTER_2"/>
    <property type="match status" value="1"/>
</dbReference>
<keyword evidence="14" id="KW-1185">Reference proteome</keyword>
<evidence type="ECO:0000313" key="14">
    <source>
        <dbReference type="Proteomes" id="UP000596092"/>
    </source>
</evidence>
<keyword evidence="6 11" id="KW-0812">Transmembrane</keyword>
<dbReference type="PROSITE" id="PS00211">
    <property type="entry name" value="ABC_TRANSPORTER_1"/>
    <property type="match status" value="1"/>
</dbReference>
<comment type="subcellular location">
    <subcellularLocation>
        <location evidence="1">Cell membrane</location>
        <topology evidence="1">Multi-pass membrane protein</topology>
    </subcellularLocation>
</comment>
<feature type="transmembrane region" description="Helical" evidence="11">
    <location>
        <begin position="118"/>
        <end position="140"/>
    </location>
</feature>
<dbReference type="EMBL" id="CP054140">
    <property type="protein sequence ID" value="QQG66150.1"/>
    <property type="molecule type" value="Genomic_DNA"/>
</dbReference>
<evidence type="ECO:0000256" key="3">
    <source>
        <dbReference type="ARBA" id="ARBA00007935"/>
    </source>
</evidence>
<dbReference type="GO" id="GO:0022857">
    <property type="term" value="F:transmembrane transporter activity"/>
    <property type="evidence" value="ECO:0007669"/>
    <property type="project" value="InterPro"/>
</dbReference>
<evidence type="ECO:0000256" key="6">
    <source>
        <dbReference type="ARBA" id="ARBA00022692"/>
    </source>
</evidence>
<evidence type="ECO:0000256" key="9">
    <source>
        <dbReference type="ARBA" id="ARBA00022989"/>
    </source>
</evidence>
<evidence type="ECO:0000256" key="8">
    <source>
        <dbReference type="ARBA" id="ARBA00022840"/>
    </source>
</evidence>
<dbReference type="GO" id="GO:0005886">
    <property type="term" value="C:plasma membrane"/>
    <property type="evidence" value="ECO:0007669"/>
    <property type="project" value="UniProtKB-SubCell"/>
</dbReference>
<dbReference type="SUPFAM" id="SSF81345">
    <property type="entry name" value="ABC transporter involved in vitamin B12 uptake, BtuC"/>
    <property type="match status" value="1"/>
</dbReference>
<evidence type="ECO:0000256" key="2">
    <source>
        <dbReference type="ARBA" id="ARBA00005417"/>
    </source>
</evidence>
<dbReference type="PANTHER" id="PTHR42734:SF6">
    <property type="entry name" value="MOLYBDATE IMPORT ATP-BINDING PROTEIN MOLC"/>
    <property type="match status" value="1"/>
</dbReference>
<dbReference type="KEGG" id="dog:HP555_09870"/>
<dbReference type="InterPro" id="IPR050153">
    <property type="entry name" value="Metal_Ion_Import_ABC"/>
</dbReference>
<protein>
    <submittedName>
        <fullName evidence="13">Iron chelate uptake ABC transporter family permease subunit</fullName>
    </submittedName>
</protein>
<feature type="transmembrane region" description="Helical" evidence="11">
    <location>
        <begin position="17"/>
        <end position="37"/>
    </location>
</feature>
<dbReference type="InterPro" id="IPR000522">
    <property type="entry name" value="ABC_transptr_permease_BtuC"/>
</dbReference>
<evidence type="ECO:0000256" key="1">
    <source>
        <dbReference type="ARBA" id="ARBA00004651"/>
    </source>
</evidence>
<keyword evidence="5" id="KW-1003">Cell membrane</keyword>
<comment type="similarity">
    <text evidence="2">Belongs to the ABC transporter superfamily.</text>
</comment>
<dbReference type="AlphaFoldDB" id="A0A7T5VDX9"/>
<dbReference type="PANTHER" id="PTHR42734">
    <property type="entry name" value="METAL TRANSPORT SYSTEM ATP-BINDING PROTEIN TM_0124-RELATED"/>
    <property type="match status" value="1"/>
</dbReference>
<accession>A0A7T5VDX9</accession>
<dbReference type="Pfam" id="PF00005">
    <property type="entry name" value="ABC_tran"/>
    <property type="match status" value="1"/>
</dbReference>
<keyword evidence="4" id="KW-0813">Transport</keyword>
<dbReference type="InterPro" id="IPR017871">
    <property type="entry name" value="ABC_transporter-like_CS"/>
</dbReference>
<dbReference type="Gene3D" id="1.10.3470.10">
    <property type="entry name" value="ABC transporter involved in vitamin B12 uptake, BtuC"/>
    <property type="match status" value="1"/>
</dbReference>
<proteinExistence type="inferred from homology"/>
<evidence type="ECO:0000256" key="7">
    <source>
        <dbReference type="ARBA" id="ARBA00022741"/>
    </source>
</evidence>
<evidence type="ECO:0000256" key="11">
    <source>
        <dbReference type="SAM" id="Phobius"/>
    </source>
</evidence>
<feature type="transmembrane region" description="Helical" evidence="11">
    <location>
        <begin position="70"/>
        <end position="90"/>
    </location>
</feature>
<comment type="similarity">
    <text evidence="3">Belongs to the binding-protein-dependent transport system permease family. FecCD subfamily.</text>
</comment>
<dbReference type="InterPro" id="IPR003439">
    <property type="entry name" value="ABC_transporter-like_ATP-bd"/>
</dbReference>
<dbReference type="InterPro" id="IPR037294">
    <property type="entry name" value="ABC_BtuC-like"/>
</dbReference>
<dbReference type="GO" id="GO:0005524">
    <property type="term" value="F:ATP binding"/>
    <property type="evidence" value="ECO:0007669"/>
    <property type="project" value="UniProtKB-KW"/>
</dbReference>
<dbReference type="SUPFAM" id="SSF52540">
    <property type="entry name" value="P-loop containing nucleoside triphosphate hydrolases"/>
    <property type="match status" value="1"/>
</dbReference>
<dbReference type="InterPro" id="IPR027417">
    <property type="entry name" value="P-loop_NTPase"/>
</dbReference>
<keyword evidence="9 11" id="KW-1133">Transmembrane helix</keyword>
<sequence>MPQASGKPCPCPLVSPGILGVLAGASFGAGLGIVLLSSWLATQILAFLFACLAVGLSCFLASFIRQSSLLVLILGGMVSTSFFTALTSLLKFPADPNRQLPELVYWLMGTFSRVETSSLYLISLPMPAGIFFICLHGKLINPLSMGDEEAASLGVDVRAVRLRLIIVATLISALSVVLVGRTAFSPWYQVREEDRLIAEQAMEKMRIQEHAQRPYSQLSGGQQQLVLLARALVQGARFFIMDEPVNSLDYGRQFHLLQTIRELADEGRSFLLTTHHPEHALFLEGRTLLMDKGKVLKDGFTKDIINQTSIENLYDLPAELMQKLARLRQQTGL</sequence>
<dbReference type="Proteomes" id="UP000596092">
    <property type="component" value="Chromosome"/>
</dbReference>
<evidence type="ECO:0000256" key="10">
    <source>
        <dbReference type="ARBA" id="ARBA00023136"/>
    </source>
</evidence>
<feature type="transmembrane region" description="Helical" evidence="11">
    <location>
        <begin position="44"/>
        <end position="64"/>
    </location>
</feature>
<keyword evidence="8" id="KW-0067">ATP-binding</keyword>
<feature type="transmembrane region" description="Helical" evidence="11">
    <location>
        <begin position="160"/>
        <end position="179"/>
    </location>
</feature>
<dbReference type="Pfam" id="PF01032">
    <property type="entry name" value="FecCD"/>
    <property type="match status" value="1"/>
</dbReference>
<evidence type="ECO:0000256" key="4">
    <source>
        <dbReference type="ARBA" id="ARBA00022448"/>
    </source>
</evidence>
<dbReference type="RefSeq" id="WP_199262011.1">
    <property type="nucleotide sequence ID" value="NZ_CP054140.1"/>
</dbReference>
<organism evidence="13 14">
    <name type="scientific">Desulfobulbus oligotrophicus</name>
    <dbReference type="NCBI Taxonomy" id="1909699"/>
    <lineage>
        <taxon>Bacteria</taxon>
        <taxon>Pseudomonadati</taxon>
        <taxon>Thermodesulfobacteriota</taxon>
        <taxon>Desulfobulbia</taxon>
        <taxon>Desulfobulbales</taxon>
        <taxon>Desulfobulbaceae</taxon>
        <taxon>Desulfobulbus</taxon>
    </lineage>
</organism>
<feature type="domain" description="ABC transporter" evidence="12">
    <location>
        <begin position="84"/>
        <end position="317"/>
    </location>
</feature>
<name>A0A7T5VDX9_9BACT</name>
<evidence type="ECO:0000313" key="13">
    <source>
        <dbReference type="EMBL" id="QQG66150.1"/>
    </source>
</evidence>
<reference evidence="13 14" key="1">
    <citation type="submission" date="2020-05" db="EMBL/GenBank/DDBJ databases">
        <title>Complete genome of Desulfobulbus oligotrophicus.</title>
        <authorList>
            <person name="Podar M."/>
        </authorList>
    </citation>
    <scope>NUCLEOTIDE SEQUENCE [LARGE SCALE GENOMIC DNA]</scope>
    <source>
        <strain evidence="13 14">Prop6</strain>
    </source>
</reference>
<evidence type="ECO:0000256" key="5">
    <source>
        <dbReference type="ARBA" id="ARBA00022475"/>
    </source>
</evidence>
<dbReference type="GO" id="GO:0016887">
    <property type="term" value="F:ATP hydrolysis activity"/>
    <property type="evidence" value="ECO:0007669"/>
    <property type="project" value="InterPro"/>
</dbReference>
<keyword evidence="7" id="KW-0547">Nucleotide-binding</keyword>
<gene>
    <name evidence="13" type="ORF">HP555_09870</name>
</gene>